<evidence type="ECO:0000256" key="1">
    <source>
        <dbReference type="ARBA" id="ARBA00005254"/>
    </source>
</evidence>
<dbReference type="Gene3D" id="1.10.12.10">
    <property type="entry name" value="Lyase 2-enoyl-coa Hydratase, Chain A, domain 2"/>
    <property type="match status" value="1"/>
</dbReference>
<keyword evidence="2" id="KW-0614">Plasmid</keyword>
<evidence type="ECO:0000313" key="2">
    <source>
        <dbReference type="EMBL" id="AII10919.1"/>
    </source>
</evidence>
<dbReference type="SUPFAM" id="SSF52096">
    <property type="entry name" value="ClpP/crotonase"/>
    <property type="match status" value="1"/>
</dbReference>
<reference evidence="2 3" key="1">
    <citation type="submission" date="2014-07" db="EMBL/GenBank/DDBJ databases">
        <title>Genome Sequence of Rhodococcus opacus Strain R7, a Biodegrader of Mono- and Polycyclic Aromatic Hydrocarbons.</title>
        <authorList>
            <person name="Di Gennaro P."/>
            <person name="Zampolli J."/>
            <person name="Presti I."/>
            <person name="Cappelletti M."/>
            <person name="D'Ursi P."/>
            <person name="Orro A."/>
            <person name="Mezzelani A."/>
            <person name="Milanesi L."/>
        </authorList>
    </citation>
    <scope>NUCLEOTIDE SEQUENCE [LARGE SCALE GENOMIC DNA]</scope>
    <source>
        <strain evidence="2 3">R7</strain>
        <plasmid evidence="2">pPDG2</plasmid>
    </source>
</reference>
<dbReference type="InterPro" id="IPR029045">
    <property type="entry name" value="ClpP/crotonase-like_dom_sf"/>
</dbReference>
<dbReference type="AlphaFoldDB" id="A0A076F5H7"/>
<geneLocation type="plasmid" evidence="2 3">
    <name>pPDG2</name>
</geneLocation>
<accession>A0A076F5H7</accession>
<name>A0A076F5H7_RHOOP</name>
<dbReference type="Proteomes" id="UP000028488">
    <property type="component" value="Plasmid pPDG2"/>
</dbReference>
<dbReference type="RefSeq" id="WP_128643319.1">
    <property type="nucleotide sequence ID" value="NZ_CP008949.1"/>
</dbReference>
<evidence type="ECO:0000313" key="3">
    <source>
        <dbReference type="Proteomes" id="UP000028488"/>
    </source>
</evidence>
<dbReference type="PANTHER" id="PTHR43459:SF3">
    <property type="entry name" value="ENOYL-COA HYDRATASE ECHA15 (ENOYL HYDRASE) (UNSATURATED ACYL-COA HYDRATASE) (CROTONASE)-RELATED"/>
    <property type="match status" value="1"/>
</dbReference>
<gene>
    <name evidence="2" type="ORF">EP51_43075</name>
</gene>
<organism evidence="2 3">
    <name type="scientific">Rhodococcus opacus</name>
    <name type="common">Nocardia opaca</name>
    <dbReference type="NCBI Taxonomy" id="37919"/>
    <lineage>
        <taxon>Bacteria</taxon>
        <taxon>Bacillati</taxon>
        <taxon>Actinomycetota</taxon>
        <taxon>Actinomycetes</taxon>
        <taxon>Mycobacteriales</taxon>
        <taxon>Nocardiaceae</taxon>
        <taxon>Rhodococcus</taxon>
    </lineage>
</organism>
<dbReference type="PANTHER" id="PTHR43459">
    <property type="entry name" value="ENOYL-COA HYDRATASE"/>
    <property type="match status" value="1"/>
</dbReference>
<dbReference type="InterPro" id="IPR001753">
    <property type="entry name" value="Enoyl-CoA_hydra/iso"/>
</dbReference>
<dbReference type="EMBL" id="CP008949">
    <property type="protein sequence ID" value="AII10919.1"/>
    <property type="molecule type" value="Genomic_DNA"/>
</dbReference>
<proteinExistence type="inferred from homology"/>
<dbReference type="InterPro" id="IPR014748">
    <property type="entry name" value="Enoyl-CoA_hydra_C"/>
</dbReference>
<dbReference type="CDD" id="cd06558">
    <property type="entry name" value="crotonase-like"/>
    <property type="match status" value="1"/>
</dbReference>
<protein>
    <submittedName>
        <fullName evidence="2">Enoyl-CoA hydratase</fullName>
    </submittedName>
</protein>
<dbReference type="GO" id="GO:0003824">
    <property type="term" value="F:catalytic activity"/>
    <property type="evidence" value="ECO:0007669"/>
    <property type="project" value="UniProtKB-ARBA"/>
</dbReference>
<sequence>MAEFETLELSIREHVGQLNLSRPALMNRFDDQLVVELARGLRELDAATEVRAIVLTADGQVFSAGGDTDSMLAANADHRILMKQVDDGRRLFRTFSDITKPLIVALHGHIFGVGTSLILTADAIVSTPSVRLSDPHVQFGLVPGDGGVVTWPMNLPMVKAKRHLLWAEPLMAEDAYRLGVVTDLVDTPAEVTPRAFELADRVSALPPVAVQLAKRAFNKSTHSRVEDVFDAGFYLEAISASTSDVREAVNAFKEKRTGKWLGQ</sequence>
<comment type="similarity">
    <text evidence="1">Belongs to the enoyl-CoA hydratase/isomerase family.</text>
</comment>
<dbReference type="Pfam" id="PF00378">
    <property type="entry name" value="ECH_1"/>
    <property type="match status" value="1"/>
</dbReference>
<dbReference type="Gene3D" id="3.90.226.10">
    <property type="entry name" value="2-enoyl-CoA Hydratase, Chain A, domain 1"/>
    <property type="match status" value="1"/>
</dbReference>